<feature type="domain" description="AB hydrolase-1" evidence="3">
    <location>
        <begin position="30"/>
        <end position="300"/>
    </location>
</feature>
<proteinExistence type="inferred from homology"/>
<dbReference type="Pfam" id="PF00561">
    <property type="entry name" value="Abhydrolase_1"/>
    <property type="match status" value="1"/>
</dbReference>
<evidence type="ECO:0000256" key="1">
    <source>
        <dbReference type="ARBA" id="ARBA00029464"/>
    </source>
</evidence>
<dbReference type="EMBL" id="JBFXLU010000361">
    <property type="protein sequence ID" value="KAL2828560.1"/>
    <property type="molecule type" value="Genomic_DNA"/>
</dbReference>
<evidence type="ECO:0000256" key="2">
    <source>
        <dbReference type="SAM" id="MobiDB-lite"/>
    </source>
</evidence>
<accession>A0ABR4ILA7</accession>
<evidence type="ECO:0000259" key="3">
    <source>
        <dbReference type="Pfam" id="PF00561"/>
    </source>
</evidence>
<evidence type="ECO:0000313" key="4">
    <source>
        <dbReference type="EMBL" id="KAL2828560.1"/>
    </source>
</evidence>
<dbReference type="SUPFAM" id="SSF53474">
    <property type="entry name" value="alpha/beta-Hydrolases"/>
    <property type="match status" value="1"/>
</dbReference>
<dbReference type="InterPro" id="IPR029058">
    <property type="entry name" value="AB_hydrolase_fold"/>
</dbReference>
<dbReference type="PANTHER" id="PTHR47751:SF2">
    <property type="entry name" value="DLTD N-TERMINAL DOMAIN PROTEIN (AFU_ORTHOLOGUE AFUA_8G00380)-RELATED"/>
    <property type="match status" value="1"/>
</dbReference>
<comment type="caution">
    <text evidence="4">The sequence shown here is derived from an EMBL/GenBank/DDBJ whole genome shotgun (WGS) entry which is preliminary data.</text>
</comment>
<dbReference type="InterPro" id="IPR051411">
    <property type="entry name" value="Polyketide_trans_af380"/>
</dbReference>
<dbReference type="Gene3D" id="1.10.10.800">
    <property type="match status" value="1"/>
</dbReference>
<reference evidence="4 5" key="1">
    <citation type="submission" date="2024-07" db="EMBL/GenBank/DDBJ databases">
        <title>Section-level genome sequencing and comparative genomics of Aspergillus sections Usti and Cavernicolus.</title>
        <authorList>
            <consortium name="Lawrence Berkeley National Laboratory"/>
            <person name="Nybo J.L."/>
            <person name="Vesth T.C."/>
            <person name="Theobald S."/>
            <person name="Frisvad J.C."/>
            <person name="Larsen T.O."/>
            <person name="Kjaerboelling I."/>
            <person name="Rothschild-Mancinelli K."/>
            <person name="Lyhne E.K."/>
            <person name="Kogle M.E."/>
            <person name="Barry K."/>
            <person name="Clum A."/>
            <person name="Na H."/>
            <person name="Ledsgaard L."/>
            <person name="Lin J."/>
            <person name="Lipzen A."/>
            <person name="Kuo A."/>
            <person name="Riley R."/>
            <person name="Mondo S."/>
            <person name="Labutti K."/>
            <person name="Haridas S."/>
            <person name="Pangalinan J."/>
            <person name="Salamov A.A."/>
            <person name="Simmons B.A."/>
            <person name="Magnuson J.K."/>
            <person name="Chen J."/>
            <person name="Drula E."/>
            <person name="Henrissat B."/>
            <person name="Wiebenga A."/>
            <person name="Lubbers R.J."/>
            <person name="Gomes A.C."/>
            <person name="Makela M.R."/>
            <person name="Stajich J."/>
            <person name="Grigoriev I.V."/>
            <person name="Mortensen U.H."/>
            <person name="De Vries R.P."/>
            <person name="Baker S.E."/>
            <person name="Andersen M.R."/>
        </authorList>
    </citation>
    <scope>NUCLEOTIDE SEQUENCE [LARGE SCALE GENOMIC DNA]</scope>
    <source>
        <strain evidence="4 5">CBS 123904</strain>
    </source>
</reference>
<feature type="region of interest" description="Disordered" evidence="2">
    <location>
        <begin position="194"/>
        <end position="231"/>
    </location>
</feature>
<protein>
    <submittedName>
        <fullName evidence="4">Alpha/Beta hydrolase protein</fullName>
    </submittedName>
</protein>
<keyword evidence="4" id="KW-0378">Hydrolase</keyword>
<sequence>MAESYENVQFKTLDGTVLRGRLYPAAQRGPAVILSPGYNVTISIFPPGVPEELQKSGITALVYDPRNTGTSGGFPRNHIDPFAQVEDYSDAWCYLSTLAIVDRAAIFYWGISLSAGIALAAASVDRRIAGVIAIAPIFKFLPVTEADARRLKSKMAKDREAQLLRGEEGYVLPIMESLAEIPFNSHVNANLNGSNGASVGDDAEANGVNGMSQNAGEEGDSNDEGGGLTHNAYGTTIQSYHRMFLFEPVPEAMAREIHPTPCMFLTPEQDQISPPEKQTAVFESLRGPNKRQHFAPGKEHVYVLHGPEMPLLMKWQVEFIWQVCTIQLAIINVTIYRLSYDVVALDVLQAQITDPIATAESA</sequence>
<comment type="similarity">
    <text evidence="1">Belongs to the polyketide transferase af380 family.</text>
</comment>
<keyword evidence="5" id="KW-1185">Reference proteome</keyword>
<dbReference type="GO" id="GO:0016787">
    <property type="term" value="F:hydrolase activity"/>
    <property type="evidence" value="ECO:0007669"/>
    <property type="project" value="UniProtKB-KW"/>
</dbReference>
<dbReference type="Proteomes" id="UP001610446">
    <property type="component" value="Unassembled WGS sequence"/>
</dbReference>
<dbReference type="PANTHER" id="PTHR47751">
    <property type="entry name" value="SUPERFAMILY HYDROLASE, PUTATIVE (AFU_ORTHOLOGUE AFUA_2G16580)-RELATED"/>
    <property type="match status" value="1"/>
</dbReference>
<name>A0ABR4ILA7_9EURO</name>
<evidence type="ECO:0000313" key="5">
    <source>
        <dbReference type="Proteomes" id="UP001610446"/>
    </source>
</evidence>
<gene>
    <name evidence="4" type="ORF">BJY01DRAFT_261539</name>
</gene>
<dbReference type="InterPro" id="IPR000073">
    <property type="entry name" value="AB_hydrolase_1"/>
</dbReference>
<dbReference type="Gene3D" id="3.40.50.1820">
    <property type="entry name" value="alpha/beta hydrolase"/>
    <property type="match status" value="1"/>
</dbReference>
<organism evidence="4 5">
    <name type="scientific">Aspergillus pseudoustus</name>
    <dbReference type="NCBI Taxonomy" id="1810923"/>
    <lineage>
        <taxon>Eukaryota</taxon>
        <taxon>Fungi</taxon>
        <taxon>Dikarya</taxon>
        <taxon>Ascomycota</taxon>
        <taxon>Pezizomycotina</taxon>
        <taxon>Eurotiomycetes</taxon>
        <taxon>Eurotiomycetidae</taxon>
        <taxon>Eurotiales</taxon>
        <taxon>Aspergillaceae</taxon>
        <taxon>Aspergillus</taxon>
        <taxon>Aspergillus subgen. Nidulantes</taxon>
    </lineage>
</organism>